<dbReference type="EC" id="2.7.7.65" evidence="1"/>
<evidence type="ECO:0000313" key="5">
    <source>
        <dbReference type="EMBL" id="PIM51257.1"/>
    </source>
</evidence>
<dbReference type="NCBIfam" id="TIGR00254">
    <property type="entry name" value="GGDEF"/>
    <property type="match status" value="1"/>
</dbReference>
<organism evidence="5 6">
    <name type="scientific">Roseateles chitinivorans</name>
    <dbReference type="NCBI Taxonomy" id="2917965"/>
    <lineage>
        <taxon>Bacteria</taxon>
        <taxon>Pseudomonadati</taxon>
        <taxon>Pseudomonadota</taxon>
        <taxon>Betaproteobacteria</taxon>
        <taxon>Burkholderiales</taxon>
        <taxon>Sphaerotilaceae</taxon>
        <taxon>Roseateles</taxon>
    </lineage>
</organism>
<dbReference type="SUPFAM" id="SSF55073">
    <property type="entry name" value="Nucleotide cyclase"/>
    <property type="match status" value="1"/>
</dbReference>
<feature type="transmembrane region" description="Helical" evidence="3">
    <location>
        <begin position="168"/>
        <end position="186"/>
    </location>
</feature>
<dbReference type="PANTHER" id="PTHR45138:SF9">
    <property type="entry name" value="DIGUANYLATE CYCLASE DGCM-RELATED"/>
    <property type="match status" value="1"/>
</dbReference>
<dbReference type="EMBL" id="PEOG01000073">
    <property type="protein sequence ID" value="PIM51257.1"/>
    <property type="molecule type" value="Genomic_DNA"/>
</dbReference>
<dbReference type="Pfam" id="PF00990">
    <property type="entry name" value="GGDEF"/>
    <property type="match status" value="1"/>
</dbReference>
<dbReference type="CDD" id="cd01949">
    <property type="entry name" value="GGDEF"/>
    <property type="match status" value="1"/>
</dbReference>
<dbReference type="InterPro" id="IPR000160">
    <property type="entry name" value="GGDEF_dom"/>
</dbReference>
<evidence type="ECO:0000313" key="6">
    <source>
        <dbReference type="Proteomes" id="UP000231501"/>
    </source>
</evidence>
<accession>A0A2G9C4E8</accession>
<keyword evidence="6" id="KW-1185">Reference proteome</keyword>
<feature type="transmembrane region" description="Helical" evidence="3">
    <location>
        <begin position="113"/>
        <end position="130"/>
    </location>
</feature>
<dbReference type="InterPro" id="IPR029787">
    <property type="entry name" value="Nucleotide_cyclase"/>
</dbReference>
<keyword evidence="3" id="KW-0812">Transmembrane</keyword>
<evidence type="ECO:0000259" key="4">
    <source>
        <dbReference type="PROSITE" id="PS50887"/>
    </source>
</evidence>
<comment type="catalytic activity">
    <reaction evidence="2">
        <text>2 GTP = 3',3'-c-di-GMP + 2 diphosphate</text>
        <dbReference type="Rhea" id="RHEA:24898"/>
        <dbReference type="ChEBI" id="CHEBI:33019"/>
        <dbReference type="ChEBI" id="CHEBI:37565"/>
        <dbReference type="ChEBI" id="CHEBI:58805"/>
        <dbReference type="EC" id="2.7.7.65"/>
    </reaction>
</comment>
<reference evidence="5 6" key="1">
    <citation type="submission" date="2017-11" db="EMBL/GenBank/DDBJ databases">
        <title>Draft genome sequence of Mitsuaria sp. HWN-4.</title>
        <authorList>
            <person name="Gundlapally S.R."/>
        </authorList>
    </citation>
    <scope>NUCLEOTIDE SEQUENCE [LARGE SCALE GENOMIC DNA]</scope>
    <source>
        <strain evidence="5 6">HWN-4</strain>
    </source>
</reference>
<dbReference type="InterPro" id="IPR050469">
    <property type="entry name" value="Diguanylate_Cyclase"/>
</dbReference>
<evidence type="ECO:0000256" key="2">
    <source>
        <dbReference type="ARBA" id="ARBA00034247"/>
    </source>
</evidence>
<dbReference type="SMART" id="SM00267">
    <property type="entry name" value="GGDEF"/>
    <property type="match status" value="1"/>
</dbReference>
<gene>
    <name evidence="5" type="ORF">CS062_20800</name>
</gene>
<dbReference type="PROSITE" id="PS50887">
    <property type="entry name" value="GGDEF"/>
    <property type="match status" value="1"/>
</dbReference>
<comment type="caution">
    <text evidence="5">The sequence shown here is derived from an EMBL/GenBank/DDBJ whole genome shotgun (WGS) entry which is preliminary data.</text>
</comment>
<proteinExistence type="predicted"/>
<protein>
    <recommendedName>
        <fullName evidence="1">diguanylate cyclase</fullName>
        <ecNumber evidence="1">2.7.7.65</ecNumber>
    </recommendedName>
</protein>
<name>A0A2G9C4E8_9BURK</name>
<evidence type="ECO:0000256" key="3">
    <source>
        <dbReference type="SAM" id="Phobius"/>
    </source>
</evidence>
<feature type="transmembrane region" description="Helical" evidence="3">
    <location>
        <begin position="238"/>
        <end position="260"/>
    </location>
</feature>
<dbReference type="InterPro" id="IPR043128">
    <property type="entry name" value="Rev_trsase/Diguanyl_cyclase"/>
</dbReference>
<evidence type="ECO:0000256" key="1">
    <source>
        <dbReference type="ARBA" id="ARBA00012528"/>
    </source>
</evidence>
<keyword evidence="3" id="KW-1133">Transmembrane helix</keyword>
<sequence length="437" mass="46370">MPTATARCRGPMRRCMPPRHAAAIACCAPPAKRSSREHAVDGARLMLPAADPVSLIAALVALFGIAAVVWLMIAAGLRESPGACACLAGANAALGGSFLLHEALGLMPPLHDWWSDLLSLVAFALIRLAVPMVGERPAPWRSVGGATIAVGIVAARFTGGPATLGHKVLIFGAMASLAMLAAVDAWRLLRARGLAGRVALAMAAPLVVVGLLLLSRPVEALLAPGRSEDIDVPSAFNIAWLWASLVLALLINGWIAFLLLMKLVLEIRRLTERDPLTDALNRRALSEAVDAEHSRQMRGHGYALVLLDMDRFKQLNDTLGHAAGDAALKTLVRVLRPCLREVDRLARLGGEEFCVLLPHTGIAGAALVAERMRALLAGQDFAWEGQTWTLTASFGIAESSAADASAAEVMRRADQALYRAKAQGRNVVQAVELEPGR</sequence>
<keyword evidence="3" id="KW-0472">Membrane</keyword>
<dbReference type="GO" id="GO:0052621">
    <property type="term" value="F:diguanylate cyclase activity"/>
    <property type="evidence" value="ECO:0007669"/>
    <property type="project" value="UniProtKB-EC"/>
</dbReference>
<dbReference type="FunFam" id="3.30.70.270:FF:000001">
    <property type="entry name" value="Diguanylate cyclase domain protein"/>
    <property type="match status" value="1"/>
</dbReference>
<feature type="domain" description="GGDEF" evidence="4">
    <location>
        <begin position="300"/>
        <end position="433"/>
    </location>
</feature>
<feature type="transmembrane region" description="Helical" evidence="3">
    <location>
        <begin position="53"/>
        <end position="75"/>
    </location>
</feature>
<feature type="transmembrane region" description="Helical" evidence="3">
    <location>
        <begin position="198"/>
        <end position="218"/>
    </location>
</feature>
<dbReference type="PANTHER" id="PTHR45138">
    <property type="entry name" value="REGULATORY COMPONENTS OF SENSORY TRANSDUCTION SYSTEM"/>
    <property type="match status" value="1"/>
</dbReference>
<dbReference type="Gene3D" id="3.30.70.270">
    <property type="match status" value="1"/>
</dbReference>
<dbReference type="Proteomes" id="UP000231501">
    <property type="component" value="Unassembled WGS sequence"/>
</dbReference>
<feature type="transmembrane region" description="Helical" evidence="3">
    <location>
        <begin position="142"/>
        <end position="162"/>
    </location>
</feature>
<dbReference type="AlphaFoldDB" id="A0A2G9C4E8"/>